<dbReference type="InterPro" id="IPR013320">
    <property type="entry name" value="ConA-like_dom_sf"/>
</dbReference>
<keyword evidence="7" id="KW-1185">Reference proteome</keyword>
<protein>
    <submittedName>
        <fullName evidence="6">T9SS type A sorting domain-containing protein</fullName>
    </submittedName>
</protein>
<reference evidence="6" key="1">
    <citation type="submission" date="2024-04" db="EMBL/GenBank/DDBJ databases">
        <title>Mariniflexile litorale, isolated from the shallow sediments of the Sea of Japan.</title>
        <authorList>
            <person name="Romanenko L."/>
            <person name="Isaeva M."/>
        </authorList>
    </citation>
    <scope>NUCLEOTIDE SEQUENCE [LARGE SCALE GENOMIC DNA]</scope>
    <source>
        <strain evidence="6">KMM 9835</strain>
    </source>
</reference>
<feature type="domain" description="DUF8202" evidence="5">
    <location>
        <begin position="257"/>
        <end position="419"/>
    </location>
</feature>
<name>A0AAU7EH89_9FLAO</name>
<evidence type="ECO:0000313" key="6">
    <source>
        <dbReference type="EMBL" id="XBL14834.1"/>
    </source>
</evidence>
<gene>
    <name evidence="6" type="ORF">QLS71_002175</name>
</gene>
<proteinExistence type="predicted"/>
<feature type="signal peptide" evidence="3">
    <location>
        <begin position="1"/>
        <end position="21"/>
    </location>
</feature>
<feature type="region of interest" description="Disordered" evidence="2">
    <location>
        <begin position="209"/>
        <end position="229"/>
    </location>
</feature>
<dbReference type="KEGG" id="mlil:QLS71_002175"/>
<dbReference type="Proteomes" id="UP001224325">
    <property type="component" value="Chromosome"/>
</dbReference>
<dbReference type="Pfam" id="PF18962">
    <property type="entry name" value="Por_Secre_tail"/>
    <property type="match status" value="1"/>
</dbReference>
<dbReference type="RefSeq" id="WP_308991171.1">
    <property type="nucleotide sequence ID" value="NZ_CP155618.1"/>
</dbReference>
<accession>A0AAU7EH89</accession>
<keyword evidence="1 3" id="KW-0732">Signal</keyword>
<sequence>MNIFKQFLALFILTFINISYSQTGPGGVGNSTNNALWLKGDGLTCIDAGATQAAHGEQIRQWNDVSGNNRHATQTTAGNRPYYEASTTNGMPGLKFTGNSFIDGPALGIGSNSSYTYLMVFKDTQTNPGGMNNGSGDFILDRTSATNGLVSLKPITGNKYGFQKRNNSGGGLGGPLSTTSINTNTKIIELRRNYNVNYQFFYNGNQESTLSDTDGATTPPDPRIGRHATDPNNGLRGFINEFIIYDFALNTAQTIIVNNYLAAKYDLSLSANDLYTQDNAIRGNFDHNVAGIGRASDGTNHTDSRGTGIVKISNPNALSNNEFLFWGEETRNPTYSFSTNTSNYTEQLNSKWRVNHIGNLGTVTVEFDITNVNLSGKQSCSNLQLVVDNDTNFSSPTSTYNLTISGNTATATGVVFTNNDYFTLRYIDQIVWDGTNFFNGSRVNNAPHTTNSCLKFTVKASGTLSLDANIREIEVETGATLNIANGVLLNIENQVVINGTLDLIGEAQLIQNHTGVTSNSGSGNLKIRQQGTSNLYNYNYWSSPVNRSGNWQIGYLEDANGVVNFTSAVDAKASTTPITLSSRWLYGFNGPVGDYNSWSQFLKTSNVVPGIGYTMKGSGTIASEQEYIFKGTPNDGDYIIPVTSNKEILIGNPYPSTLDANQFINDNLSVIDGAIYFWESFSTNNSHYLAEYEGGYATYNLTMPLPAVADASGLTSGNGNTSKPAPTRYVNVGQGFFTTITNTGNVRFNNAQRAFAKESSNETVYFKTNTKNKQAIIKDDRPKIWFSFTEPKGYMKMIGLGYDEKTSYGYDKGYDAKSKNDFKNDFYWFLNNQKLVIQALPEINIEDKLPLTVKISDAGSYTFSINNMENIPEDLNIYLVDNIQNIYYNLRNEDAKLFLNSETKSNQFSIAFKNESSLSTTSFDYKNLYTSYHSSTKTLELHTPESLSNFKSLKIYNVVGQEVLEINSPESHTINLSHLTNGVYFLKVNSETAEQINSIKFVKY</sequence>
<feature type="chain" id="PRO_5043963820" evidence="3">
    <location>
        <begin position="22"/>
        <end position="1004"/>
    </location>
</feature>
<evidence type="ECO:0000313" key="7">
    <source>
        <dbReference type="Proteomes" id="UP001224325"/>
    </source>
</evidence>
<feature type="domain" description="Secretion system C-terminal sorting" evidence="4">
    <location>
        <begin position="939"/>
        <end position="996"/>
    </location>
</feature>
<dbReference type="GO" id="GO:0005975">
    <property type="term" value="P:carbohydrate metabolic process"/>
    <property type="evidence" value="ECO:0007669"/>
    <property type="project" value="UniProtKB-ARBA"/>
</dbReference>
<dbReference type="InterPro" id="IPR026444">
    <property type="entry name" value="Secre_tail"/>
</dbReference>
<dbReference type="NCBIfam" id="TIGR04183">
    <property type="entry name" value="Por_Secre_tail"/>
    <property type="match status" value="1"/>
</dbReference>
<dbReference type="Pfam" id="PF26628">
    <property type="entry name" value="DUF8202"/>
    <property type="match status" value="1"/>
</dbReference>
<dbReference type="SUPFAM" id="SSF49899">
    <property type="entry name" value="Concanavalin A-like lectins/glucanases"/>
    <property type="match status" value="1"/>
</dbReference>
<evidence type="ECO:0000256" key="1">
    <source>
        <dbReference type="ARBA" id="ARBA00022729"/>
    </source>
</evidence>
<dbReference type="EMBL" id="CP155618">
    <property type="protein sequence ID" value="XBL14834.1"/>
    <property type="molecule type" value="Genomic_DNA"/>
</dbReference>
<dbReference type="InterPro" id="IPR058515">
    <property type="entry name" value="DUF8202"/>
</dbReference>
<evidence type="ECO:0000256" key="3">
    <source>
        <dbReference type="SAM" id="SignalP"/>
    </source>
</evidence>
<organism evidence="6 7">
    <name type="scientific">Mariniflexile litorale</name>
    <dbReference type="NCBI Taxonomy" id="3045158"/>
    <lineage>
        <taxon>Bacteria</taxon>
        <taxon>Pseudomonadati</taxon>
        <taxon>Bacteroidota</taxon>
        <taxon>Flavobacteriia</taxon>
        <taxon>Flavobacteriales</taxon>
        <taxon>Flavobacteriaceae</taxon>
        <taxon>Mariniflexile</taxon>
    </lineage>
</organism>
<dbReference type="AlphaFoldDB" id="A0AAU7EH89"/>
<dbReference type="GO" id="GO:0004553">
    <property type="term" value="F:hydrolase activity, hydrolyzing O-glycosyl compounds"/>
    <property type="evidence" value="ECO:0007669"/>
    <property type="project" value="UniProtKB-ARBA"/>
</dbReference>
<evidence type="ECO:0000256" key="2">
    <source>
        <dbReference type="SAM" id="MobiDB-lite"/>
    </source>
</evidence>
<evidence type="ECO:0000259" key="5">
    <source>
        <dbReference type="Pfam" id="PF26628"/>
    </source>
</evidence>
<evidence type="ECO:0000259" key="4">
    <source>
        <dbReference type="Pfam" id="PF18962"/>
    </source>
</evidence>